<proteinExistence type="inferred from homology"/>
<dbReference type="PANTHER" id="PTHR46112">
    <property type="entry name" value="AMINOPEPTIDASE"/>
    <property type="match status" value="1"/>
</dbReference>
<dbReference type="SUPFAM" id="SSF53092">
    <property type="entry name" value="Creatinase/prolidase N-terminal domain"/>
    <property type="match status" value="1"/>
</dbReference>
<accession>A0A2A8D2G6</accession>
<dbReference type="Gene3D" id="3.40.350.10">
    <property type="entry name" value="Creatinase/prolidase N-terminal domain"/>
    <property type="match status" value="1"/>
</dbReference>
<name>A0A2A8D2G6_9BACT</name>
<dbReference type="GO" id="GO:0006508">
    <property type="term" value="P:proteolysis"/>
    <property type="evidence" value="ECO:0007669"/>
    <property type="project" value="UniProtKB-KW"/>
</dbReference>
<dbReference type="PANTHER" id="PTHR46112:SF3">
    <property type="entry name" value="AMINOPEPTIDASE YPDF"/>
    <property type="match status" value="1"/>
</dbReference>
<reference evidence="8 9" key="1">
    <citation type="submission" date="2017-10" db="EMBL/GenBank/DDBJ databases">
        <title>Draft genome of Longibacter Salinarum.</title>
        <authorList>
            <person name="Goh K.M."/>
            <person name="Shamsir M.S."/>
            <person name="Lim S.W."/>
        </authorList>
    </citation>
    <scope>NUCLEOTIDE SEQUENCE [LARGE SCALE GENOMIC DNA]</scope>
    <source>
        <strain evidence="8 9">KCTC 52045</strain>
    </source>
</reference>
<dbReference type="Pfam" id="PF00557">
    <property type="entry name" value="Peptidase_M24"/>
    <property type="match status" value="1"/>
</dbReference>
<dbReference type="InterPro" id="IPR000994">
    <property type="entry name" value="Pept_M24"/>
</dbReference>
<dbReference type="Pfam" id="PF01321">
    <property type="entry name" value="Creatinase_N"/>
    <property type="match status" value="1"/>
</dbReference>
<dbReference type="InterPro" id="IPR036005">
    <property type="entry name" value="Creatinase/aminopeptidase-like"/>
</dbReference>
<comment type="similarity">
    <text evidence="5">Belongs to the peptidase M24B family.</text>
</comment>
<keyword evidence="3" id="KW-0378">Hydrolase</keyword>
<gene>
    <name evidence="8" type="ORF">CRI94_01980</name>
</gene>
<dbReference type="GO" id="GO:0046872">
    <property type="term" value="F:metal ion binding"/>
    <property type="evidence" value="ECO:0007669"/>
    <property type="project" value="UniProtKB-KW"/>
</dbReference>
<comment type="caution">
    <text evidence="8">The sequence shown here is derived from an EMBL/GenBank/DDBJ whole genome shotgun (WGS) entry which is preliminary data.</text>
</comment>
<feature type="domain" description="Creatinase N-terminal" evidence="7">
    <location>
        <begin position="5"/>
        <end position="123"/>
    </location>
</feature>
<dbReference type="InterPro" id="IPR050659">
    <property type="entry name" value="Peptidase_M24B"/>
</dbReference>
<keyword evidence="1" id="KW-0645">Protease</keyword>
<evidence type="ECO:0000259" key="6">
    <source>
        <dbReference type="Pfam" id="PF00557"/>
    </source>
</evidence>
<dbReference type="Proteomes" id="UP000220102">
    <property type="component" value="Unassembled WGS sequence"/>
</dbReference>
<evidence type="ECO:0000256" key="5">
    <source>
        <dbReference type="RuleBase" id="RU000590"/>
    </source>
</evidence>
<evidence type="ECO:0000259" key="7">
    <source>
        <dbReference type="Pfam" id="PF01321"/>
    </source>
</evidence>
<organism evidence="8 9">
    <name type="scientific">Longibacter salinarum</name>
    <dbReference type="NCBI Taxonomy" id="1850348"/>
    <lineage>
        <taxon>Bacteria</taxon>
        <taxon>Pseudomonadati</taxon>
        <taxon>Rhodothermota</taxon>
        <taxon>Rhodothermia</taxon>
        <taxon>Rhodothermales</taxon>
        <taxon>Salisaetaceae</taxon>
        <taxon>Longibacter</taxon>
    </lineage>
</organism>
<dbReference type="InterPro" id="IPR029149">
    <property type="entry name" value="Creatin/AminoP/Spt16_N"/>
</dbReference>
<feature type="domain" description="Peptidase M24" evidence="6">
    <location>
        <begin position="136"/>
        <end position="339"/>
    </location>
</feature>
<keyword evidence="4" id="KW-0482">Metalloprotease</keyword>
<dbReference type="EMBL" id="PDEQ01000001">
    <property type="protein sequence ID" value="PEN15080.1"/>
    <property type="molecule type" value="Genomic_DNA"/>
</dbReference>
<evidence type="ECO:0000313" key="8">
    <source>
        <dbReference type="EMBL" id="PEN15080.1"/>
    </source>
</evidence>
<dbReference type="PROSITE" id="PS00491">
    <property type="entry name" value="PROLINE_PEPTIDASE"/>
    <property type="match status" value="1"/>
</dbReference>
<dbReference type="SUPFAM" id="SSF55920">
    <property type="entry name" value="Creatinase/aminopeptidase"/>
    <property type="match status" value="1"/>
</dbReference>
<keyword evidence="9" id="KW-1185">Reference proteome</keyword>
<sequence length="356" mass="38947">MRHLPKVKRRLHDLEVDAVLVNFAPDVRWSSGFTGSNGLLVVTTDAAHLITDGRYRDQAENEVPDDVMVHISSNGLDAYLAESDLLAGCRRVAFQADHVTVSRRSDWDERFDGVEFVPVDQMLTNQAGVKSEDEVEAIAAAQRLTDGVFKDLLHLIQPGMTEKEVAAEIVYRHMKGGAEKMSFDPIVASGPNGALPHARPTDRVLQKGELVVIDMGCFLNGYASDMTRTIAIGAPDEEMKQAYAAVLEAQEAALQVARSGMQASELDAVARDVLASHDLADAFTHSLGHGLGLQIHEWPRVSRNSDSELSEGVVITIEPGVYIPGRFGIRIEDIVVIEEEGCRNLTTSPKDLKQIE</sequence>
<keyword evidence="2 5" id="KW-0479">Metal-binding</keyword>
<dbReference type="InterPro" id="IPR000587">
    <property type="entry name" value="Creatinase_N"/>
</dbReference>
<dbReference type="GO" id="GO:0008237">
    <property type="term" value="F:metallopeptidase activity"/>
    <property type="evidence" value="ECO:0007669"/>
    <property type="project" value="UniProtKB-KW"/>
</dbReference>
<evidence type="ECO:0000256" key="4">
    <source>
        <dbReference type="ARBA" id="ARBA00023049"/>
    </source>
</evidence>
<evidence type="ECO:0000256" key="1">
    <source>
        <dbReference type="ARBA" id="ARBA00022670"/>
    </source>
</evidence>
<dbReference type="OrthoDB" id="9806388at2"/>
<protein>
    <submittedName>
        <fullName evidence="8">Aminopeptidase</fullName>
    </submittedName>
</protein>
<evidence type="ECO:0000256" key="2">
    <source>
        <dbReference type="ARBA" id="ARBA00022723"/>
    </source>
</evidence>
<keyword evidence="8" id="KW-0031">Aminopeptidase</keyword>
<dbReference type="GO" id="GO:0004177">
    <property type="term" value="F:aminopeptidase activity"/>
    <property type="evidence" value="ECO:0007669"/>
    <property type="project" value="UniProtKB-KW"/>
</dbReference>
<evidence type="ECO:0000256" key="3">
    <source>
        <dbReference type="ARBA" id="ARBA00022801"/>
    </source>
</evidence>
<dbReference type="Gene3D" id="3.90.230.10">
    <property type="entry name" value="Creatinase/methionine aminopeptidase superfamily"/>
    <property type="match status" value="1"/>
</dbReference>
<dbReference type="InterPro" id="IPR001131">
    <property type="entry name" value="Peptidase_M24B_aminopep-P_CS"/>
</dbReference>
<evidence type="ECO:0000313" key="9">
    <source>
        <dbReference type="Proteomes" id="UP000220102"/>
    </source>
</evidence>
<dbReference type="AlphaFoldDB" id="A0A2A8D2G6"/>
<dbReference type="CDD" id="cd01092">
    <property type="entry name" value="APP-like"/>
    <property type="match status" value="1"/>
</dbReference>